<protein>
    <recommendedName>
        <fullName evidence="3">Squalene cyclase C-terminal domain-containing protein</fullName>
    </recommendedName>
</protein>
<comment type="caution">
    <text evidence="1">The sequence shown here is derived from an EMBL/GenBank/DDBJ whole genome shotgun (WGS) entry which is preliminary data.</text>
</comment>
<dbReference type="RefSeq" id="WP_127193804.1">
    <property type="nucleotide sequence ID" value="NZ_RZNY01000019.1"/>
</dbReference>
<gene>
    <name evidence="1" type="ORF">EJP82_19815</name>
</gene>
<accession>A0A433Y507</accession>
<reference evidence="1 2" key="1">
    <citation type="submission" date="2018-12" db="EMBL/GenBank/DDBJ databases">
        <authorList>
            <person name="Sun L."/>
            <person name="Chen Z."/>
        </authorList>
    </citation>
    <scope>NUCLEOTIDE SEQUENCE [LARGE SCALE GENOMIC DNA]</scope>
    <source>
        <strain evidence="1 2">DSM 15890</strain>
    </source>
</reference>
<proteinExistence type="predicted"/>
<evidence type="ECO:0008006" key="3">
    <source>
        <dbReference type="Google" id="ProtNLM"/>
    </source>
</evidence>
<dbReference type="EMBL" id="RZNY01000019">
    <property type="protein sequence ID" value="RUT43377.1"/>
    <property type="molecule type" value="Genomic_DNA"/>
</dbReference>
<dbReference type="Proteomes" id="UP000279446">
    <property type="component" value="Unassembled WGS sequence"/>
</dbReference>
<keyword evidence="2" id="KW-1185">Reference proteome</keyword>
<dbReference type="InterPro" id="IPR008930">
    <property type="entry name" value="Terpenoid_cyclase/PrenylTrfase"/>
</dbReference>
<dbReference type="OrthoDB" id="3286086at2"/>
<name>A0A433Y507_9BACL</name>
<dbReference type="SUPFAM" id="SSF48239">
    <property type="entry name" value="Terpenoid cyclases/Protein prenyltransferases"/>
    <property type="match status" value="1"/>
</dbReference>
<dbReference type="Gene3D" id="1.50.10.20">
    <property type="match status" value="1"/>
</dbReference>
<dbReference type="AlphaFoldDB" id="A0A433Y507"/>
<evidence type="ECO:0000313" key="2">
    <source>
        <dbReference type="Proteomes" id="UP000279446"/>
    </source>
</evidence>
<sequence>MNMEYGKNENVVLDRARTFIYSSARLIDRMRFAYHFENGSKDDVLAVLSAYQNKDGGFGNALEPDMRCPQSQPVTTEMALGIMNEMESFDAEIMDGVIAYLKSISIPDGGLPRATTEVNDYPHAPWWTTEHDGVPSINPTGIIIGLLLRQKTRRDFIQDDWFQSHISFLWRSMANSLPGDYHDYLQWSEFLQNTPEQERAKTFAQILDDWLQGPGIIEKDPSAGGYSQKVLDYAPAPGSYASRFVTEEEIISHLNYVVESQQEDGGWAVSWPTVSQAVEQEWRGRITVDRLLTLRSYGRI</sequence>
<organism evidence="1 2">
    <name type="scientific">Paenibacillus anaericanus</name>
    <dbReference type="NCBI Taxonomy" id="170367"/>
    <lineage>
        <taxon>Bacteria</taxon>
        <taxon>Bacillati</taxon>
        <taxon>Bacillota</taxon>
        <taxon>Bacilli</taxon>
        <taxon>Bacillales</taxon>
        <taxon>Paenibacillaceae</taxon>
        <taxon>Paenibacillus</taxon>
    </lineage>
</organism>
<evidence type="ECO:0000313" key="1">
    <source>
        <dbReference type="EMBL" id="RUT43377.1"/>
    </source>
</evidence>